<dbReference type="PANTHER" id="PTHR30472">
    <property type="entry name" value="FERRIC ENTEROBACTIN TRANSPORT SYSTEM PERMEASE PROTEIN"/>
    <property type="match status" value="1"/>
</dbReference>
<feature type="transmembrane region" description="Helical" evidence="8">
    <location>
        <begin position="43"/>
        <end position="63"/>
    </location>
</feature>
<keyword evidence="5 8" id="KW-0812">Transmembrane</keyword>
<feature type="transmembrane region" description="Helical" evidence="8">
    <location>
        <begin position="235"/>
        <end position="252"/>
    </location>
</feature>
<dbReference type="eggNOG" id="COG4606">
    <property type="taxonomic scope" value="Bacteria"/>
</dbReference>
<keyword evidence="7 8" id="KW-0472">Membrane</keyword>
<keyword evidence="4" id="KW-1003">Cell membrane</keyword>
<evidence type="ECO:0000256" key="1">
    <source>
        <dbReference type="ARBA" id="ARBA00004651"/>
    </source>
</evidence>
<dbReference type="Proteomes" id="UP000215185">
    <property type="component" value="Chromosome 1"/>
</dbReference>
<feature type="transmembrane region" description="Helical" evidence="8">
    <location>
        <begin position="209"/>
        <end position="228"/>
    </location>
</feature>
<sequence length="258" mass="28294">MAVAGLLMQTMTQNHFAAPSTVGTVEAAQLGLLLSLFLFPNPSLFQKMISAFVTSMIFTVLFLRVFRSLKVTENWYLPLIGIVYSGIIGSLAQILAYRFNLVQSLSSWLQGSFAMIQTHQYEWLLLNLLILLVAWRLSSSFTLLSLGRDTSQTLGLDYQAIEKLALILISLTTSVTVITVGALPFIGVIVPNVVRLYSGDHLSRNIGKVATVGAVLVLACDMIARLVIRPYEVSVSLILGILGSASFIYLLWKGRVHA</sequence>
<organism evidence="9 10">
    <name type="scientific">Streptococcus merionis</name>
    <dbReference type="NCBI Taxonomy" id="400065"/>
    <lineage>
        <taxon>Bacteria</taxon>
        <taxon>Bacillati</taxon>
        <taxon>Bacillota</taxon>
        <taxon>Bacilli</taxon>
        <taxon>Lactobacillales</taxon>
        <taxon>Streptococcaceae</taxon>
        <taxon>Streptococcus</taxon>
    </lineage>
</organism>
<feature type="transmembrane region" description="Helical" evidence="8">
    <location>
        <begin position="123"/>
        <end position="144"/>
    </location>
</feature>
<keyword evidence="6 8" id="KW-1133">Transmembrane helix</keyword>
<feature type="transmembrane region" description="Helical" evidence="8">
    <location>
        <begin position="75"/>
        <end position="99"/>
    </location>
</feature>
<dbReference type="EMBL" id="LT906439">
    <property type="protein sequence ID" value="SNU87819.1"/>
    <property type="molecule type" value="Genomic_DNA"/>
</dbReference>
<keyword evidence="10" id="KW-1185">Reference proteome</keyword>
<evidence type="ECO:0000256" key="7">
    <source>
        <dbReference type="ARBA" id="ARBA00023136"/>
    </source>
</evidence>
<evidence type="ECO:0000256" key="2">
    <source>
        <dbReference type="ARBA" id="ARBA00007935"/>
    </source>
</evidence>
<evidence type="ECO:0000256" key="4">
    <source>
        <dbReference type="ARBA" id="ARBA00022475"/>
    </source>
</evidence>
<comment type="subcellular location">
    <subcellularLocation>
        <location evidence="1">Cell membrane</location>
        <topology evidence="1">Multi-pass membrane protein</topology>
    </subcellularLocation>
</comment>
<reference evidence="9 10" key="1">
    <citation type="submission" date="2017-06" db="EMBL/GenBank/DDBJ databases">
        <authorList>
            <consortium name="Pathogen Informatics"/>
        </authorList>
    </citation>
    <scope>NUCLEOTIDE SEQUENCE [LARGE SCALE GENOMIC DNA]</scope>
    <source>
        <strain evidence="9 10">NCTC13788</strain>
    </source>
</reference>
<gene>
    <name evidence="9" type="primary">fatD</name>
    <name evidence="9" type="ORF">SAMEA4412692_00791</name>
</gene>
<dbReference type="Gene3D" id="1.10.3470.10">
    <property type="entry name" value="ABC transporter involved in vitamin B12 uptake, BtuC"/>
    <property type="match status" value="1"/>
</dbReference>
<protein>
    <submittedName>
        <fullName evidence="9">Putative iron compound ABC transporter permease protein</fullName>
    </submittedName>
</protein>
<dbReference type="InterPro" id="IPR000522">
    <property type="entry name" value="ABC_transptr_permease_BtuC"/>
</dbReference>
<name>A0A239SRE9_9STRE</name>
<dbReference type="STRING" id="1123308.GCA_000380085_00133"/>
<dbReference type="CDD" id="cd06550">
    <property type="entry name" value="TM_ABC_iron-siderophores_like"/>
    <property type="match status" value="1"/>
</dbReference>
<proteinExistence type="inferred from homology"/>
<evidence type="ECO:0000256" key="3">
    <source>
        <dbReference type="ARBA" id="ARBA00022448"/>
    </source>
</evidence>
<evidence type="ECO:0000256" key="8">
    <source>
        <dbReference type="SAM" id="Phobius"/>
    </source>
</evidence>
<dbReference type="AlphaFoldDB" id="A0A239SRE9"/>
<evidence type="ECO:0000313" key="10">
    <source>
        <dbReference type="Proteomes" id="UP000215185"/>
    </source>
</evidence>
<dbReference type="GO" id="GO:0005886">
    <property type="term" value="C:plasma membrane"/>
    <property type="evidence" value="ECO:0007669"/>
    <property type="project" value="UniProtKB-SubCell"/>
</dbReference>
<dbReference type="KEGG" id="smen:SAMEA4412692_0791"/>
<dbReference type="Pfam" id="PF01032">
    <property type="entry name" value="FecCD"/>
    <property type="match status" value="1"/>
</dbReference>
<evidence type="ECO:0000256" key="5">
    <source>
        <dbReference type="ARBA" id="ARBA00022692"/>
    </source>
</evidence>
<keyword evidence="3" id="KW-0813">Transport</keyword>
<accession>A0A239SRE9</accession>
<dbReference type="SUPFAM" id="SSF81345">
    <property type="entry name" value="ABC transporter involved in vitamin B12 uptake, BtuC"/>
    <property type="match status" value="1"/>
</dbReference>
<dbReference type="GO" id="GO:0022857">
    <property type="term" value="F:transmembrane transporter activity"/>
    <property type="evidence" value="ECO:0007669"/>
    <property type="project" value="InterPro"/>
</dbReference>
<dbReference type="InterPro" id="IPR037294">
    <property type="entry name" value="ABC_BtuC-like"/>
</dbReference>
<feature type="transmembrane region" description="Helical" evidence="8">
    <location>
        <begin position="164"/>
        <end position="189"/>
    </location>
</feature>
<comment type="similarity">
    <text evidence="2">Belongs to the binding-protein-dependent transport system permease family. FecCD subfamily.</text>
</comment>
<evidence type="ECO:0000256" key="6">
    <source>
        <dbReference type="ARBA" id="ARBA00022989"/>
    </source>
</evidence>
<evidence type="ECO:0000313" key="9">
    <source>
        <dbReference type="EMBL" id="SNU87819.1"/>
    </source>
</evidence>
<dbReference type="GO" id="GO:0033214">
    <property type="term" value="P:siderophore-iron import into cell"/>
    <property type="evidence" value="ECO:0007669"/>
    <property type="project" value="TreeGrafter"/>
</dbReference>
<dbReference type="PANTHER" id="PTHR30472:SF27">
    <property type="entry name" value="PETROBACTIN IMPORT SYSTEM PERMEASE PROTEIN YCLN"/>
    <property type="match status" value="1"/>
</dbReference>